<evidence type="ECO:0000313" key="4">
    <source>
        <dbReference type="Proteomes" id="UP000252387"/>
    </source>
</evidence>
<gene>
    <name evidence="3" type="ORF">DEO45_09400</name>
</gene>
<dbReference type="Pfam" id="PF13192">
    <property type="entry name" value="Thioredoxin_3"/>
    <property type="match status" value="1"/>
</dbReference>
<name>A0A368KEI0_9GAMM</name>
<dbReference type="OrthoDB" id="5796695at2"/>
<feature type="transmembrane region" description="Helical" evidence="1">
    <location>
        <begin position="45"/>
        <end position="65"/>
    </location>
</feature>
<sequence length="86" mass="9457">MKLELFYSPGCVRCAQARDGLKTTAFEIVADLDWRELNVLDELDYAVQLGVLTLPAVAIDGVLVFTSLPTKRQLCAALSKRCKAVN</sequence>
<comment type="caution">
    <text evidence="3">The sequence shown here is derived from an EMBL/GenBank/DDBJ whole genome shotgun (WGS) entry which is preliminary data.</text>
</comment>
<organism evidence="3 4">
    <name type="scientific">Rhodanobacter denitrificans</name>
    <dbReference type="NCBI Taxonomy" id="666685"/>
    <lineage>
        <taxon>Bacteria</taxon>
        <taxon>Pseudomonadati</taxon>
        <taxon>Pseudomonadota</taxon>
        <taxon>Gammaproteobacteria</taxon>
        <taxon>Lysobacterales</taxon>
        <taxon>Rhodanobacteraceae</taxon>
        <taxon>Rhodanobacter</taxon>
    </lineage>
</organism>
<proteinExistence type="predicted"/>
<feature type="domain" description="Thioredoxin-like fold" evidence="2">
    <location>
        <begin position="1"/>
        <end position="75"/>
    </location>
</feature>
<dbReference type="InterPro" id="IPR012336">
    <property type="entry name" value="Thioredoxin-like_fold"/>
</dbReference>
<dbReference type="Proteomes" id="UP000252387">
    <property type="component" value="Unassembled WGS sequence"/>
</dbReference>
<keyword evidence="4" id="KW-1185">Reference proteome</keyword>
<accession>A0A368KEI0</accession>
<dbReference type="AlphaFoldDB" id="A0A368KEI0"/>
<keyword evidence="1" id="KW-0812">Transmembrane</keyword>
<evidence type="ECO:0000313" key="3">
    <source>
        <dbReference type="EMBL" id="RCS30319.1"/>
    </source>
</evidence>
<evidence type="ECO:0000259" key="2">
    <source>
        <dbReference type="Pfam" id="PF13192"/>
    </source>
</evidence>
<protein>
    <submittedName>
        <fullName evidence="3">Glutaredoxin</fullName>
    </submittedName>
</protein>
<dbReference type="SUPFAM" id="SSF52833">
    <property type="entry name" value="Thioredoxin-like"/>
    <property type="match status" value="1"/>
</dbReference>
<dbReference type="Gene3D" id="3.40.30.10">
    <property type="entry name" value="Glutaredoxin"/>
    <property type="match status" value="1"/>
</dbReference>
<dbReference type="InterPro" id="IPR036249">
    <property type="entry name" value="Thioredoxin-like_sf"/>
</dbReference>
<reference evidence="3 4" key="1">
    <citation type="submission" date="2018-05" db="EMBL/GenBank/DDBJ databases">
        <title>Draft genome sequence of Rhodanobacter denitrificans Yn1 isolated from gold copper mine.</title>
        <authorList>
            <person name="Yang N."/>
            <person name="Mazhar H.S."/>
            <person name="Rensing C."/>
        </authorList>
    </citation>
    <scope>NUCLEOTIDE SEQUENCE [LARGE SCALE GENOMIC DNA]</scope>
    <source>
        <strain evidence="3 4">Yn1</strain>
    </source>
</reference>
<dbReference type="EMBL" id="QFWQ01000005">
    <property type="protein sequence ID" value="RCS30319.1"/>
    <property type="molecule type" value="Genomic_DNA"/>
</dbReference>
<evidence type="ECO:0000256" key="1">
    <source>
        <dbReference type="SAM" id="Phobius"/>
    </source>
</evidence>
<keyword evidence="1" id="KW-1133">Transmembrane helix</keyword>
<keyword evidence="1" id="KW-0472">Membrane</keyword>
<dbReference type="RefSeq" id="WP_108473223.1">
    <property type="nucleotide sequence ID" value="NZ_QFWQ01000005.1"/>
</dbReference>